<evidence type="ECO:0000256" key="1">
    <source>
        <dbReference type="SAM" id="SignalP"/>
    </source>
</evidence>
<accession>A0A2A9PPI8</accession>
<sequence>MIFHLSLAFLLALVPPSCAEVNYLAAMPLLERRAHHNPLLPRQTGTAISGISQECLVAAESVLGSLPSPPPEVQSAILKDPQTNPCDFTTPSSLTSEFSSYSSVLASWASSNENKLTACSALSSLGALTDCKTANEASATSTRSGNLAAARPTGVAVAACAVAAAGFAAAAAL</sequence>
<keyword evidence="1" id="KW-0732">Signal</keyword>
<name>A0A2A9PPI8_OPHUN</name>
<reference evidence="2 3" key="1">
    <citation type="journal article" date="2015" name="BMC Genomics">
        <title>Gene expression during zombie ant biting behavior reflects the complexity underlying fungal parasitic behavioral manipulation.</title>
        <authorList>
            <person name="de Bekker C."/>
            <person name="Ohm R.A."/>
            <person name="Loreto R.G."/>
            <person name="Sebastian A."/>
            <person name="Albert I."/>
            <person name="Merrow M."/>
            <person name="Brachmann A."/>
            <person name="Hughes D.P."/>
        </authorList>
    </citation>
    <scope>NUCLEOTIDE SEQUENCE [LARGE SCALE GENOMIC DNA]</scope>
    <source>
        <strain evidence="2 3">SC16a</strain>
    </source>
</reference>
<protein>
    <recommendedName>
        <fullName evidence="4">Infection structure specific protein</fullName>
    </recommendedName>
</protein>
<organism evidence="2 3">
    <name type="scientific">Ophiocordyceps unilateralis</name>
    <name type="common">Zombie-ant fungus</name>
    <name type="synonym">Torrubia unilateralis</name>
    <dbReference type="NCBI Taxonomy" id="268505"/>
    <lineage>
        <taxon>Eukaryota</taxon>
        <taxon>Fungi</taxon>
        <taxon>Dikarya</taxon>
        <taxon>Ascomycota</taxon>
        <taxon>Pezizomycotina</taxon>
        <taxon>Sordariomycetes</taxon>
        <taxon>Hypocreomycetidae</taxon>
        <taxon>Hypocreales</taxon>
        <taxon>Ophiocordycipitaceae</taxon>
        <taxon>Ophiocordyceps</taxon>
    </lineage>
</organism>
<feature type="chain" id="PRO_5012563804" description="Infection structure specific protein" evidence="1">
    <location>
        <begin position="20"/>
        <end position="173"/>
    </location>
</feature>
<evidence type="ECO:0000313" key="3">
    <source>
        <dbReference type="Proteomes" id="UP000037136"/>
    </source>
</evidence>
<dbReference type="OrthoDB" id="3561078at2759"/>
<dbReference type="Proteomes" id="UP000037136">
    <property type="component" value="Unassembled WGS sequence"/>
</dbReference>
<proteinExistence type="predicted"/>
<dbReference type="EMBL" id="LAZP02000007">
    <property type="protein sequence ID" value="PFH63154.1"/>
    <property type="molecule type" value="Genomic_DNA"/>
</dbReference>
<gene>
    <name evidence="2" type="ORF">XA68_17263</name>
</gene>
<comment type="caution">
    <text evidence="2">The sequence shown here is derived from an EMBL/GenBank/DDBJ whole genome shotgun (WGS) entry which is preliminary data.</text>
</comment>
<reference evidence="2 3" key="2">
    <citation type="journal article" date="2017" name="Sci. Rep.">
        <title>Ant-infecting Ophiocordyceps genomes reveal a high diversity of potential behavioral manipulation genes and a possible major role for enterotoxins.</title>
        <authorList>
            <person name="de Bekker C."/>
            <person name="Ohm R.A."/>
            <person name="Evans H.C."/>
            <person name="Brachmann A."/>
            <person name="Hughes D.P."/>
        </authorList>
    </citation>
    <scope>NUCLEOTIDE SEQUENCE [LARGE SCALE GENOMIC DNA]</scope>
    <source>
        <strain evidence="2 3">SC16a</strain>
    </source>
</reference>
<feature type="signal peptide" evidence="1">
    <location>
        <begin position="1"/>
        <end position="19"/>
    </location>
</feature>
<dbReference type="STRING" id="268505.A0A2A9PPI8"/>
<dbReference type="AlphaFoldDB" id="A0A2A9PPI8"/>
<evidence type="ECO:0008006" key="4">
    <source>
        <dbReference type="Google" id="ProtNLM"/>
    </source>
</evidence>
<evidence type="ECO:0000313" key="2">
    <source>
        <dbReference type="EMBL" id="PFH63154.1"/>
    </source>
</evidence>
<keyword evidence="3" id="KW-1185">Reference proteome</keyword>